<feature type="transmembrane region" description="Helical" evidence="1">
    <location>
        <begin position="149"/>
        <end position="182"/>
    </location>
</feature>
<feature type="transmembrane region" description="Helical" evidence="1">
    <location>
        <begin position="54"/>
        <end position="74"/>
    </location>
</feature>
<reference evidence="2" key="1">
    <citation type="submission" date="2022-09" db="EMBL/GenBank/DDBJ databases">
        <title>Enrichment on poylsaccharides allowed isolation of novel metabolic and taxonomic groups of Haloarchaea.</title>
        <authorList>
            <person name="Sorokin D.Y."/>
            <person name="Elcheninov A.G."/>
            <person name="Khizhniak T.V."/>
            <person name="Kolganova T.V."/>
            <person name="Kublanov I.V."/>
        </authorList>
    </citation>
    <scope>NUCLEOTIDE SEQUENCE</scope>
    <source>
        <strain evidence="2">AArc-xg1-1</strain>
    </source>
</reference>
<evidence type="ECO:0000313" key="2">
    <source>
        <dbReference type="EMBL" id="MCU4743806.1"/>
    </source>
</evidence>
<dbReference type="RefSeq" id="WP_338005617.1">
    <property type="nucleotide sequence ID" value="NZ_JAOPKA010000018.1"/>
</dbReference>
<feature type="transmembrane region" description="Helical" evidence="1">
    <location>
        <begin position="86"/>
        <end position="109"/>
    </location>
</feature>
<sequence length="230" mass="24780">MSSYETSTASEQGWPLSSREWSVVGGSSALMAINVLLMYVFVVTPLAGVNNYLFAYPIIGVLVYGAAITGGEIVAERGVEGGDMGIAFVGMVILQLAFGIFGAGVLSFAPRDQQLYILGVTAVVTGLLTALIATYVYARSKTFESWGTFANYAFIGGVVAILIGTFFEPVLIVGFVLIFLGFMLRLGWEIWRVRDQRNASVALQTIGVYIAVAGVFVHVLQIVMRVLARR</sequence>
<feature type="transmembrane region" description="Helical" evidence="1">
    <location>
        <begin position="115"/>
        <end position="137"/>
    </location>
</feature>
<name>A0AAP2Z2B1_9EURY</name>
<proteinExistence type="predicted"/>
<feature type="transmembrane region" description="Helical" evidence="1">
    <location>
        <begin position="202"/>
        <end position="224"/>
    </location>
</feature>
<comment type="caution">
    <text evidence="2">The sequence shown here is derived from an EMBL/GenBank/DDBJ whole genome shotgun (WGS) entry which is preliminary data.</text>
</comment>
<evidence type="ECO:0000313" key="3">
    <source>
        <dbReference type="Proteomes" id="UP001321018"/>
    </source>
</evidence>
<evidence type="ECO:0000256" key="1">
    <source>
        <dbReference type="SAM" id="Phobius"/>
    </source>
</evidence>
<feature type="transmembrane region" description="Helical" evidence="1">
    <location>
        <begin position="21"/>
        <end position="42"/>
    </location>
</feature>
<dbReference type="AlphaFoldDB" id="A0AAP2Z2B1"/>
<keyword evidence="1" id="KW-0472">Membrane</keyword>
<dbReference type="EMBL" id="JAOPKA010000018">
    <property type="protein sequence ID" value="MCU4743806.1"/>
    <property type="molecule type" value="Genomic_DNA"/>
</dbReference>
<dbReference type="Proteomes" id="UP001321018">
    <property type="component" value="Unassembled WGS sequence"/>
</dbReference>
<gene>
    <name evidence="2" type="ORF">OB960_20685</name>
</gene>
<accession>A0AAP2Z2B1</accession>
<organism evidence="2 3">
    <name type="scientific">Natronoglomus mannanivorans</name>
    <dbReference type="NCBI Taxonomy" id="2979990"/>
    <lineage>
        <taxon>Archaea</taxon>
        <taxon>Methanobacteriati</taxon>
        <taxon>Methanobacteriota</taxon>
        <taxon>Stenosarchaea group</taxon>
        <taxon>Halobacteria</taxon>
        <taxon>Halobacteriales</taxon>
        <taxon>Natrialbaceae</taxon>
        <taxon>Natronoglomus</taxon>
    </lineage>
</organism>
<keyword evidence="1" id="KW-1133">Transmembrane helix</keyword>
<protein>
    <submittedName>
        <fullName evidence="2">Uncharacterized protein</fullName>
    </submittedName>
</protein>
<keyword evidence="1" id="KW-0812">Transmembrane</keyword>